<dbReference type="InterPro" id="IPR006683">
    <property type="entry name" value="Thioestr_dom"/>
</dbReference>
<dbReference type="NCBIfam" id="TIGR00051">
    <property type="entry name" value="YbgC/FadM family acyl-CoA thioesterase"/>
    <property type="match status" value="1"/>
</dbReference>
<dbReference type="InterPro" id="IPR006684">
    <property type="entry name" value="YbgC/YbaW"/>
</dbReference>
<dbReference type="Pfam" id="PF03061">
    <property type="entry name" value="4HBT"/>
    <property type="match status" value="1"/>
</dbReference>
<reference evidence="4 5" key="1">
    <citation type="submission" date="2015-03" db="EMBL/GenBank/DDBJ databases">
        <title>Luteipulveratus halotolerans sp. nov., a novel actinobacterium (Dermacoccaceae) from Sarawak, Malaysia.</title>
        <authorList>
            <person name="Juboi H."/>
            <person name="Basik A."/>
            <person name="Shamsul S.S."/>
            <person name="Arnold P."/>
            <person name="Schmitt E.K."/>
            <person name="Sanglier J.-J."/>
            <person name="Yeo T."/>
        </authorList>
    </citation>
    <scope>NUCLEOTIDE SEQUENCE [LARGE SCALE GENOMIC DNA]</scope>
    <source>
        <strain evidence="4 5">MN07-A0370</strain>
    </source>
</reference>
<dbReference type="PIRSF" id="PIRSF003230">
    <property type="entry name" value="YbgC"/>
    <property type="match status" value="1"/>
</dbReference>
<dbReference type="EMBL" id="CP011112">
    <property type="protein sequence ID" value="AKU15332.1"/>
    <property type="molecule type" value="Genomic_DNA"/>
</dbReference>
<dbReference type="GO" id="GO:0047617">
    <property type="term" value="F:fatty acyl-CoA hydrolase activity"/>
    <property type="evidence" value="ECO:0007669"/>
    <property type="project" value="TreeGrafter"/>
</dbReference>
<evidence type="ECO:0000256" key="2">
    <source>
        <dbReference type="ARBA" id="ARBA00022801"/>
    </source>
</evidence>
<name>A0A0K1JF34_9MICO</name>
<evidence type="ECO:0000259" key="3">
    <source>
        <dbReference type="Pfam" id="PF03061"/>
    </source>
</evidence>
<proteinExistence type="inferred from homology"/>
<keyword evidence="2" id="KW-0378">Hydrolase</keyword>
<dbReference type="STRING" id="571913.VV02_04750"/>
<dbReference type="SUPFAM" id="SSF54637">
    <property type="entry name" value="Thioesterase/thiol ester dehydrase-isomerase"/>
    <property type="match status" value="1"/>
</dbReference>
<gene>
    <name evidence="4" type="ORF">VV02_04750</name>
</gene>
<sequence length="131" mass="14458">MAPFTHTLRVRYNECDPQGIVFNANYVVYIDVALTELWRDLFGSYESFVNETGIDLVVADLQIRFRKAARWDEVLAITLAPTLTSASSVTSAITIRRGDDIIIEGTARHVCVDASTLAKIAAPNRLSQALA</sequence>
<dbReference type="KEGG" id="lmoi:VV02_04750"/>
<evidence type="ECO:0000313" key="4">
    <source>
        <dbReference type="EMBL" id="AKU15332.1"/>
    </source>
</evidence>
<organism evidence="4 5">
    <name type="scientific">Luteipulveratus mongoliensis</name>
    <dbReference type="NCBI Taxonomy" id="571913"/>
    <lineage>
        <taxon>Bacteria</taxon>
        <taxon>Bacillati</taxon>
        <taxon>Actinomycetota</taxon>
        <taxon>Actinomycetes</taxon>
        <taxon>Micrococcales</taxon>
        <taxon>Dermacoccaceae</taxon>
        <taxon>Luteipulveratus</taxon>
    </lineage>
</organism>
<dbReference type="AlphaFoldDB" id="A0A0K1JF34"/>
<dbReference type="PANTHER" id="PTHR31793:SF27">
    <property type="entry name" value="NOVEL THIOESTERASE SUPERFAMILY DOMAIN AND SAPOSIN A-TYPE DOMAIN CONTAINING PROTEIN (0610012H03RIK)"/>
    <property type="match status" value="1"/>
</dbReference>
<comment type="similarity">
    <text evidence="1">Belongs to the 4-hydroxybenzoyl-CoA thioesterase family.</text>
</comment>
<dbReference type="InterPro" id="IPR050563">
    <property type="entry name" value="4-hydroxybenzoyl-CoA_TE"/>
</dbReference>
<dbReference type="CDD" id="cd00586">
    <property type="entry name" value="4HBT"/>
    <property type="match status" value="1"/>
</dbReference>
<dbReference type="Gene3D" id="3.10.129.10">
    <property type="entry name" value="Hotdog Thioesterase"/>
    <property type="match status" value="1"/>
</dbReference>
<dbReference type="PATRIC" id="fig|571913.6.peg.970"/>
<evidence type="ECO:0000256" key="1">
    <source>
        <dbReference type="ARBA" id="ARBA00005953"/>
    </source>
</evidence>
<evidence type="ECO:0000313" key="5">
    <source>
        <dbReference type="Proteomes" id="UP000066480"/>
    </source>
</evidence>
<protein>
    <recommendedName>
        <fullName evidence="3">Thioesterase domain-containing protein</fullName>
    </recommendedName>
</protein>
<keyword evidence="5" id="KW-1185">Reference proteome</keyword>
<dbReference type="InterPro" id="IPR029069">
    <property type="entry name" value="HotDog_dom_sf"/>
</dbReference>
<accession>A0A0K1JF34</accession>
<feature type="domain" description="Thioesterase" evidence="3">
    <location>
        <begin position="18"/>
        <end position="100"/>
    </location>
</feature>
<dbReference type="PANTHER" id="PTHR31793">
    <property type="entry name" value="4-HYDROXYBENZOYL-COA THIOESTERASE FAMILY MEMBER"/>
    <property type="match status" value="1"/>
</dbReference>
<dbReference type="RefSeq" id="WP_052590208.1">
    <property type="nucleotide sequence ID" value="NZ_CP011112.1"/>
</dbReference>
<dbReference type="Proteomes" id="UP000066480">
    <property type="component" value="Chromosome"/>
</dbReference>